<reference evidence="1" key="2">
    <citation type="journal article" date="2015" name="Fish Shellfish Immunol.">
        <title>Early steps in the European eel (Anguilla anguilla)-Vibrio vulnificus interaction in the gills: Role of the RtxA13 toxin.</title>
        <authorList>
            <person name="Callol A."/>
            <person name="Pajuelo D."/>
            <person name="Ebbesson L."/>
            <person name="Teles M."/>
            <person name="MacKenzie S."/>
            <person name="Amaro C."/>
        </authorList>
    </citation>
    <scope>NUCLEOTIDE SEQUENCE</scope>
</reference>
<proteinExistence type="predicted"/>
<name>A0A0E9UAR2_ANGAN</name>
<dbReference type="EMBL" id="GBXM01045651">
    <property type="protein sequence ID" value="JAH62926.1"/>
    <property type="molecule type" value="Transcribed_RNA"/>
</dbReference>
<reference evidence="1" key="1">
    <citation type="submission" date="2014-11" db="EMBL/GenBank/DDBJ databases">
        <authorList>
            <person name="Amaro Gonzalez C."/>
        </authorList>
    </citation>
    <scope>NUCLEOTIDE SEQUENCE</scope>
</reference>
<protein>
    <submittedName>
        <fullName evidence="1">Uncharacterized protein</fullName>
    </submittedName>
</protein>
<sequence>MRSHFLVSNTRKWISECSKTMVTVLNKTPCVAVI</sequence>
<evidence type="ECO:0000313" key="1">
    <source>
        <dbReference type="EMBL" id="JAH62926.1"/>
    </source>
</evidence>
<dbReference type="AlphaFoldDB" id="A0A0E9UAR2"/>
<organism evidence="1">
    <name type="scientific">Anguilla anguilla</name>
    <name type="common">European freshwater eel</name>
    <name type="synonym">Muraena anguilla</name>
    <dbReference type="NCBI Taxonomy" id="7936"/>
    <lineage>
        <taxon>Eukaryota</taxon>
        <taxon>Metazoa</taxon>
        <taxon>Chordata</taxon>
        <taxon>Craniata</taxon>
        <taxon>Vertebrata</taxon>
        <taxon>Euteleostomi</taxon>
        <taxon>Actinopterygii</taxon>
        <taxon>Neopterygii</taxon>
        <taxon>Teleostei</taxon>
        <taxon>Anguilliformes</taxon>
        <taxon>Anguillidae</taxon>
        <taxon>Anguilla</taxon>
    </lineage>
</organism>
<accession>A0A0E9UAR2</accession>